<dbReference type="EMBL" id="HBUE01184235">
    <property type="protein sequence ID" value="CAG6521990.1"/>
    <property type="molecule type" value="Transcribed_RNA"/>
</dbReference>
<proteinExistence type="predicted"/>
<sequence>MWGAFLFADLGFNLIGFAALFVRHCDTAWMDGLDSVPARTRFNGPAPEAGGTLAKLSTAGRPTCFARASRATVWVVSYAATVQRVDPWPRSRSWPALVSTPARPARTDPC</sequence>
<dbReference type="AlphaFoldDB" id="A0A8D8DZS5"/>
<dbReference type="EMBL" id="HBUE01289928">
    <property type="protein sequence ID" value="CAG6573600.1"/>
    <property type="molecule type" value="Transcribed_RNA"/>
</dbReference>
<organism evidence="1">
    <name type="scientific">Culex pipiens</name>
    <name type="common">House mosquito</name>
    <dbReference type="NCBI Taxonomy" id="7175"/>
    <lineage>
        <taxon>Eukaryota</taxon>
        <taxon>Metazoa</taxon>
        <taxon>Ecdysozoa</taxon>
        <taxon>Arthropoda</taxon>
        <taxon>Hexapoda</taxon>
        <taxon>Insecta</taxon>
        <taxon>Pterygota</taxon>
        <taxon>Neoptera</taxon>
        <taxon>Endopterygota</taxon>
        <taxon>Diptera</taxon>
        <taxon>Nematocera</taxon>
        <taxon>Culicoidea</taxon>
        <taxon>Culicidae</taxon>
        <taxon>Culicinae</taxon>
        <taxon>Culicini</taxon>
        <taxon>Culex</taxon>
        <taxon>Culex</taxon>
    </lineage>
</organism>
<protein>
    <submittedName>
        <fullName evidence="1">(northern house mosquito) hypothetical protein</fullName>
    </submittedName>
</protein>
<reference evidence="1" key="1">
    <citation type="submission" date="2021-05" db="EMBL/GenBank/DDBJ databases">
        <authorList>
            <person name="Alioto T."/>
            <person name="Alioto T."/>
            <person name="Gomez Garrido J."/>
        </authorList>
    </citation>
    <scope>NUCLEOTIDE SEQUENCE</scope>
</reference>
<evidence type="ECO:0000313" key="1">
    <source>
        <dbReference type="EMBL" id="CAG6521990.1"/>
    </source>
</evidence>
<name>A0A8D8DZS5_CULPI</name>
<accession>A0A8D8DZS5</accession>